<evidence type="ECO:0000313" key="1">
    <source>
        <dbReference type="EMBL" id="KXA39945.1"/>
    </source>
</evidence>
<accession>A0A133QAR5</accession>
<protein>
    <submittedName>
        <fullName evidence="1">Uncharacterized protein</fullName>
    </submittedName>
</protein>
<evidence type="ECO:0000313" key="2">
    <source>
        <dbReference type="Proteomes" id="UP000070533"/>
    </source>
</evidence>
<reference evidence="2" key="1">
    <citation type="submission" date="2016-01" db="EMBL/GenBank/DDBJ databases">
        <authorList>
            <person name="Mitreva M."/>
            <person name="Pepin K.H."/>
            <person name="Mihindukulasuriya K.A."/>
            <person name="Fulton R."/>
            <person name="Fronick C."/>
            <person name="O'Laughlin M."/>
            <person name="Miner T."/>
            <person name="Herter B."/>
            <person name="Rosa B.A."/>
            <person name="Cordes M."/>
            <person name="Tomlinson C."/>
            <person name="Wollam A."/>
            <person name="Palsikar V.B."/>
            <person name="Mardis E.R."/>
            <person name="Wilson R.K."/>
        </authorList>
    </citation>
    <scope>NUCLEOTIDE SEQUENCE [LARGE SCALE GENOMIC DNA]</scope>
    <source>
        <strain evidence="2">MJR7716</strain>
    </source>
</reference>
<sequence length="80" mass="9560">MEGEYKHSSIQKVQNKEYLIKNACYSVTKYYLCKRNNKRSLLGRKQRSQVARSFPNRYQFSCTNKVTSLFSIRYILIIIL</sequence>
<name>A0A133QAR5_9BACT</name>
<dbReference type="AlphaFoldDB" id="A0A133QAR5"/>
<proteinExistence type="predicted"/>
<dbReference type="EMBL" id="LRQG01000086">
    <property type="protein sequence ID" value="KXA39945.1"/>
    <property type="molecule type" value="Genomic_DNA"/>
</dbReference>
<dbReference type="Proteomes" id="UP000070533">
    <property type="component" value="Unassembled WGS sequence"/>
</dbReference>
<comment type="caution">
    <text evidence="1">The sequence shown here is derived from an EMBL/GenBank/DDBJ whole genome shotgun (WGS) entry which is preliminary data.</text>
</comment>
<dbReference type="PATRIC" id="fig|28128.5.peg.1177"/>
<gene>
    <name evidence="1" type="ORF">HMPREF3226_01157</name>
</gene>
<organism evidence="1 2">
    <name type="scientific">Prevotella corporis</name>
    <dbReference type="NCBI Taxonomy" id="28128"/>
    <lineage>
        <taxon>Bacteria</taxon>
        <taxon>Pseudomonadati</taxon>
        <taxon>Bacteroidota</taxon>
        <taxon>Bacteroidia</taxon>
        <taxon>Bacteroidales</taxon>
        <taxon>Prevotellaceae</taxon>
        <taxon>Prevotella</taxon>
    </lineage>
</organism>
<keyword evidence="2" id="KW-1185">Reference proteome</keyword>